<dbReference type="EMBL" id="LT854269">
    <property type="protein sequence ID" value="SMR62465.1"/>
    <property type="molecule type" value="Genomic_DNA"/>
</dbReference>
<feature type="compositionally biased region" description="Low complexity" evidence="1">
    <location>
        <begin position="140"/>
        <end position="153"/>
    </location>
</feature>
<proteinExistence type="predicted"/>
<accession>A0A2H1H9E6</accession>
<organism evidence="2 3">
    <name type="scientific">Zymoseptoria tritici ST99CH_1E4</name>
    <dbReference type="NCBI Taxonomy" id="1276532"/>
    <lineage>
        <taxon>Eukaryota</taxon>
        <taxon>Fungi</taxon>
        <taxon>Dikarya</taxon>
        <taxon>Ascomycota</taxon>
        <taxon>Pezizomycotina</taxon>
        <taxon>Dothideomycetes</taxon>
        <taxon>Dothideomycetidae</taxon>
        <taxon>Mycosphaerellales</taxon>
        <taxon>Mycosphaerellaceae</taxon>
        <taxon>Zymoseptoria</taxon>
    </lineage>
</organism>
<feature type="region of interest" description="Disordered" evidence="1">
    <location>
        <begin position="100"/>
        <end position="153"/>
    </location>
</feature>
<sequence length="1195" mass="131164">MPRRKTLTKKTTPGFTPKSHSFAALSGSSNKRGREEFGGDNFDDDDDDAVGGGQPAGVPKLAELIERLLALNLGAGRNNEEDEAPGVQALTDLISIADYQNPLSGNKDSNTDVPINRDEEDEEDEEQQGEGLRLGGSAGAGDSKSAGVGDSADSAGVSRAEYVQLRDVLQLGGITTLPGVLDTLKNHTKGMLPMMDIREKLVGLNPLVQPSLSATEKRLGKDAERMYFLDMPGFCKAFFSTDNLADKMFTGLGELVDEPEQIWQGNVWHACIRVTSGEFAFYVAGPPKRPQTATTSAPLATPSAPASSSAPASAATPRSTRASAVERKKLSKAQEKAQKQAEAAAAATQQRAIDKAAAEAAGQKLVDSRCNEHRGYIGGSIFPSDVVRFRCNDYQCACRTADDLMHLDRVLAVAHDQRTVREHTGERGNVVVKIQRLVGGTNVPAGLQPAAEGNELFVLEDEQHIVLVADIAAADVAVYMHYTFDSAHDPQPLPPGSSDFFVRHIIGRNGDVRPVYKTNPIRGELEIMHFGRQQLEDKFVAWPANGGLNANGLRVRSMPLMIFIDGFGIFRDRYRSLTGWYLLFAAFTNKERNRRANTIPLTLAPHGSNAAGVIDAIGPSMSSLDAGMEVNGEMVCAMTLFFIGNMPQQQENSGQLKQNAKYGCRMCEHSRDEWKALNLDMVNRGRYHHEAMRIRRHMEAQTVKDRRKAIADDMGKSMRTDYMPLERIAPASDVVNKCPADPTHSELNGVTKLMHSVLLDAILTEQAKRQYGELLKVFQFPPDCPRVQSPIHHLKSFSLSEHESNTMLMSKHLSAEERRNLSSTVITGRQMYQRILEVAATASDNSPASRAVSRAGTPVRAGTPTGVAKSQGKGKKRAKTSGVSTPSTTTSASTEAMDIDEDAQQTASGEEPQKIRAVQFRHDMERPNMHTGLYYPDRIDEFALPSNTNVLIGEELSKEMILYTNKKNPERDLLQRMDFAITTRFTLQNAFKDEEPVATQLVQDVNAACPTLLDSLLPRSEKKEAVDPTEENFGHEKLGVMSTTNQIRVSASSKHAAKKVPADIALPTHGNSPLPAWLRTSLTDAFLREYGRPNVTSFASRPIKWFARMSYYDTTIERRIVLKEGELVNFLGPDGTDQGPARIERMFTVEAIAGSMPKSRCQSDNPFHHLSPPEAYTNATSITKTCCRKDLGQDR</sequence>
<feature type="compositionally biased region" description="Low complexity" evidence="1">
    <location>
        <begin position="880"/>
        <end position="894"/>
    </location>
</feature>
<feature type="compositionally biased region" description="Acidic residues" evidence="1">
    <location>
        <begin position="118"/>
        <end position="128"/>
    </location>
</feature>
<protein>
    <submittedName>
        <fullName evidence="2">Uncharacterized protein</fullName>
    </submittedName>
</protein>
<feature type="region of interest" description="Disordered" evidence="1">
    <location>
        <begin position="1"/>
        <end position="58"/>
    </location>
</feature>
<evidence type="ECO:0000256" key="1">
    <source>
        <dbReference type="SAM" id="MobiDB-lite"/>
    </source>
</evidence>
<feature type="region of interest" description="Disordered" evidence="1">
    <location>
        <begin position="290"/>
        <end position="343"/>
    </location>
</feature>
<gene>
    <name evidence="2" type="ORF">ZT1E4_G11779</name>
</gene>
<dbReference type="Proteomes" id="UP000245764">
    <property type="component" value="Chromosome 18"/>
</dbReference>
<name>A0A2H1H9E6_ZYMTR</name>
<evidence type="ECO:0000313" key="2">
    <source>
        <dbReference type="EMBL" id="SMR62465.1"/>
    </source>
</evidence>
<reference evidence="3" key="1">
    <citation type="submission" date="2017-05" db="EMBL/GenBank/DDBJ databases">
        <authorList>
            <person name="Song R."/>
            <person name="Chenine A.L."/>
            <person name="Ruprecht R.M."/>
        </authorList>
    </citation>
    <scope>NUCLEOTIDE SEQUENCE [LARGE SCALE GENOMIC DNA]</scope>
</reference>
<feature type="compositionally biased region" description="Basic and acidic residues" evidence="1">
    <location>
        <begin position="324"/>
        <end position="339"/>
    </location>
</feature>
<feature type="compositionally biased region" description="Polar residues" evidence="1">
    <location>
        <begin position="101"/>
        <end position="113"/>
    </location>
</feature>
<feature type="compositionally biased region" description="Low complexity" evidence="1">
    <location>
        <begin position="292"/>
        <end position="323"/>
    </location>
</feature>
<evidence type="ECO:0000313" key="3">
    <source>
        <dbReference type="Proteomes" id="UP000245764"/>
    </source>
</evidence>
<dbReference type="AlphaFoldDB" id="A0A2H1H9E6"/>
<feature type="region of interest" description="Disordered" evidence="1">
    <location>
        <begin position="841"/>
        <end position="914"/>
    </location>
</feature>